<name>A0A1T4PWV4_9FIRM</name>
<dbReference type="PANTHER" id="PTHR30511">
    <property type="entry name" value="ALANINE RACEMASE"/>
    <property type="match status" value="1"/>
</dbReference>
<dbReference type="Proteomes" id="UP000190625">
    <property type="component" value="Unassembled WGS sequence"/>
</dbReference>
<dbReference type="Gene3D" id="3.20.20.10">
    <property type="entry name" value="Alanine racemase"/>
    <property type="match status" value="1"/>
</dbReference>
<evidence type="ECO:0000256" key="3">
    <source>
        <dbReference type="ARBA" id="ARBA00023235"/>
    </source>
</evidence>
<evidence type="ECO:0000259" key="4">
    <source>
        <dbReference type="Pfam" id="PF01168"/>
    </source>
</evidence>
<dbReference type="InterPro" id="IPR001608">
    <property type="entry name" value="Ala_racemase_N"/>
</dbReference>
<gene>
    <name evidence="5" type="ORF">SAMN02745118_02338</name>
</gene>
<proteinExistence type="predicted"/>
<dbReference type="OrthoDB" id="504078at2"/>
<dbReference type="RefSeq" id="WP_078810771.1">
    <property type="nucleotide sequence ID" value="NZ_FUWM01000022.1"/>
</dbReference>
<dbReference type="GO" id="GO:0005829">
    <property type="term" value="C:cytosol"/>
    <property type="evidence" value="ECO:0007669"/>
    <property type="project" value="TreeGrafter"/>
</dbReference>
<dbReference type="EMBL" id="FUWM01000022">
    <property type="protein sequence ID" value="SJZ95949.1"/>
    <property type="molecule type" value="Genomic_DNA"/>
</dbReference>
<sequence>MSNPKVEINIRKLIANTKTIVDLAKNESIEVMGVGKAVCADLEVAKAMLAGGVKGLADSRIENLEYLRKNLDLSGLELMLLRIPMLSEVSKVVKYADISLNSEIKIIKALDKEAKKANKRHKIILMVDVGDRREGIMPENVISVVDRITNLSNIELVGLGTNLACFGGVLPSDKNMQLLIDLTDRINNKFGLNLKHISGGNSSSLPRLKEKGLPDSITQLRVGETILIGSNVINREPFPGTCQDAFLLRAEIVELKDKPAQPEGARGQNAFGEESIITKTGIRKRAILGIGRQDIDIDGLIPIDKGVEVEGGSSDHLIVDVTDFDKSLAVGDTLKFKLNYSSLLSAMTSQYVDITYHNLNQVANRKVG</sequence>
<evidence type="ECO:0000313" key="6">
    <source>
        <dbReference type="Proteomes" id="UP000190625"/>
    </source>
</evidence>
<dbReference type="Pfam" id="PF01168">
    <property type="entry name" value="Ala_racemase_N"/>
    <property type="match status" value="1"/>
</dbReference>
<dbReference type="CDD" id="cd06815">
    <property type="entry name" value="PLPDE_III_AR_like_1"/>
    <property type="match status" value="1"/>
</dbReference>
<keyword evidence="6" id="KW-1185">Reference proteome</keyword>
<feature type="domain" description="Alanine racemase N-terminal" evidence="4">
    <location>
        <begin position="8"/>
        <end position="226"/>
    </location>
</feature>
<evidence type="ECO:0000256" key="2">
    <source>
        <dbReference type="ARBA" id="ARBA00022898"/>
    </source>
</evidence>
<evidence type="ECO:0000256" key="1">
    <source>
        <dbReference type="ARBA" id="ARBA00001933"/>
    </source>
</evidence>
<dbReference type="GO" id="GO:0030170">
    <property type="term" value="F:pyridoxal phosphate binding"/>
    <property type="evidence" value="ECO:0007669"/>
    <property type="project" value="TreeGrafter"/>
</dbReference>
<keyword evidence="2" id="KW-0663">Pyridoxal phosphate</keyword>
<dbReference type="PANTHER" id="PTHR30511:SF3">
    <property type="entry name" value="LYSINE RACEMASE"/>
    <property type="match status" value="1"/>
</dbReference>
<dbReference type="InterPro" id="IPR029066">
    <property type="entry name" value="PLP-binding_barrel"/>
</dbReference>
<dbReference type="STRING" id="142842.SAMN02745118_02338"/>
<dbReference type="GO" id="GO:0008784">
    <property type="term" value="F:alanine racemase activity"/>
    <property type="evidence" value="ECO:0007669"/>
    <property type="project" value="TreeGrafter"/>
</dbReference>
<comment type="cofactor">
    <cofactor evidence="1">
        <name>pyridoxal 5'-phosphate</name>
        <dbReference type="ChEBI" id="CHEBI:597326"/>
    </cofactor>
</comment>
<keyword evidence="3" id="KW-0413">Isomerase</keyword>
<evidence type="ECO:0000313" key="5">
    <source>
        <dbReference type="EMBL" id="SJZ95949.1"/>
    </source>
</evidence>
<dbReference type="InterPro" id="IPR000821">
    <property type="entry name" value="Ala_racemase"/>
</dbReference>
<reference evidence="6" key="1">
    <citation type="submission" date="2017-02" db="EMBL/GenBank/DDBJ databases">
        <authorList>
            <person name="Varghese N."/>
            <person name="Submissions S."/>
        </authorList>
    </citation>
    <scope>NUCLEOTIDE SEQUENCE [LARGE SCALE GENOMIC DNA]</scope>
    <source>
        <strain evidence="6">ATCC BAA-73</strain>
    </source>
</reference>
<dbReference type="AlphaFoldDB" id="A0A1T4PWV4"/>
<dbReference type="SUPFAM" id="SSF51419">
    <property type="entry name" value="PLP-binding barrel"/>
    <property type="match status" value="1"/>
</dbReference>
<organism evidence="5 6">
    <name type="scientific">Selenihalanaerobacter shriftii</name>
    <dbReference type="NCBI Taxonomy" id="142842"/>
    <lineage>
        <taxon>Bacteria</taxon>
        <taxon>Bacillati</taxon>
        <taxon>Bacillota</taxon>
        <taxon>Clostridia</taxon>
        <taxon>Halanaerobiales</taxon>
        <taxon>Halobacteroidaceae</taxon>
        <taxon>Selenihalanaerobacter</taxon>
    </lineage>
</organism>
<protein>
    <submittedName>
        <fullName evidence="5">Predicted amino acid racemase</fullName>
    </submittedName>
</protein>
<accession>A0A1T4PWV4</accession>